<dbReference type="AlphaFoldDB" id="A0A813UD98"/>
<feature type="transmembrane region" description="Helical" evidence="1">
    <location>
        <begin position="143"/>
        <end position="164"/>
    </location>
</feature>
<keyword evidence="1" id="KW-0472">Membrane</keyword>
<evidence type="ECO:0000313" key="2">
    <source>
        <dbReference type="EMBL" id="CAF0824746.1"/>
    </source>
</evidence>
<gene>
    <name evidence="2" type="ORF">IZO911_LOCUS8197</name>
</gene>
<keyword evidence="1" id="KW-1133">Transmembrane helix</keyword>
<dbReference type="Proteomes" id="UP000663860">
    <property type="component" value="Unassembled WGS sequence"/>
</dbReference>
<comment type="caution">
    <text evidence="2">The sequence shown here is derived from an EMBL/GenBank/DDBJ whole genome shotgun (WGS) entry which is preliminary data.</text>
</comment>
<evidence type="ECO:0000313" key="3">
    <source>
        <dbReference type="Proteomes" id="UP000663860"/>
    </source>
</evidence>
<organism evidence="2 3">
    <name type="scientific">Adineta steineri</name>
    <dbReference type="NCBI Taxonomy" id="433720"/>
    <lineage>
        <taxon>Eukaryota</taxon>
        <taxon>Metazoa</taxon>
        <taxon>Spiralia</taxon>
        <taxon>Gnathifera</taxon>
        <taxon>Rotifera</taxon>
        <taxon>Eurotatoria</taxon>
        <taxon>Bdelloidea</taxon>
        <taxon>Adinetida</taxon>
        <taxon>Adinetidae</taxon>
        <taxon>Adineta</taxon>
    </lineage>
</organism>
<sequence>MNIFIENENGDKYYCVLDSTCDIVNNIFDTSGGMSSINWQLHGIRGGCSTINSVLKSSLMCWFENTCLNQLRILVNTAQLPTLPYITPLNSTLSSRYSPNTSIEKIFNEIMIEEWNFSSSYSIYYQKCKPSSCSFTYEKKTSIIYLITIIISLIGGINVILRLFSPLIIRIIFKFIHKFKHKNSSQVSTIEQENHQNVGICSRIRNRMVQLIDKCLMINLFDSESDNIETMRLERISTKLYLLIFFKFNDYNNLLISHSKSLDCPCNKISIAYKDFIEINTTFHEICSSDFVNIKWINYLFYQGYWDEYERRDIRVRGSAYFLFLSNLCNISQTTINNVIEQFLNEIFINTKLISEPEFNIQIENIILQFQNETLTKFSRSLKLLRNIMNENAFVSSYFLNWYWWRDINSAFTTIPISPIIMKNGCSCGTQSDCIDSGGIYYDTTSRQVFAMPGLHIGCSVVETLLQSTFECLYDQACINLLLNYITTVTNPYDYRMNILALNSSIVSRFKTNTMIQIIADELFIEEWKINSSYSLFYNQCAPAYCSYKIQKDDYAIYIISKILGLYGGLTVSLRFIIPIITKIIFNIIKRWRNNIIIPN</sequence>
<keyword evidence="1" id="KW-0812">Transmembrane</keyword>
<name>A0A813UD98_9BILA</name>
<accession>A0A813UD98</accession>
<protein>
    <submittedName>
        <fullName evidence="2">Uncharacterized protein</fullName>
    </submittedName>
</protein>
<proteinExistence type="predicted"/>
<reference evidence="2" key="1">
    <citation type="submission" date="2021-02" db="EMBL/GenBank/DDBJ databases">
        <authorList>
            <person name="Nowell W R."/>
        </authorList>
    </citation>
    <scope>NUCLEOTIDE SEQUENCE</scope>
</reference>
<feature type="transmembrane region" description="Helical" evidence="1">
    <location>
        <begin position="555"/>
        <end position="581"/>
    </location>
</feature>
<dbReference type="EMBL" id="CAJNOE010000055">
    <property type="protein sequence ID" value="CAF0824746.1"/>
    <property type="molecule type" value="Genomic_DNA"/>
</dbReference>
<evidence type="ECO:0000256" key="1">
    <source>
        <dbReference type="SAM" id="Phobius"/>
    </source>
</evidence>